<proteinExistence type="predicted"/>
<dbReference type="AlphaFoldDB" id="K2G3P7"/>
<comment type="caution">
    <text evidence="1">The sequence shown here is derived from an EMBL/GenBank/DDBJ whole genome shotgun (WGS) entry which is preliminary data.</text>
</comment>
<name>K2G3P7_9BACT</name>
<dbReference type="EMBL" id="AMFJ01000082">
    <property type="protein sequence ID" value="EKE29878.1"/>
    <property type="molecule type" value="Genomic_DNA"/>
</dbReference>
<organism evidence="1">
    <name type="scientific">uncultured bacterium</name>
    <name type="common">gcode 4</name>
    <dbReference type="NCBI Taxonomy" id="1234023"/>
    <lineage>
        <taxon>Bacteria</taxon>
        <taxon>environmental samples</taxon>
    </lineage>
</organism>
<accession>K2G3P7</accession>
<gene>
    <name evidence="1" type="ORF">ACD_2C00082G0001</name>
</gene>
<protein>
    <submittedName>
        <fullName evidence="1">Uncharacterized protein</fullName>
    </submittedName>
</protein>
<evidence type="ECO:0000313" key="1">
    <source>
        <dbReference type="EMBL" id="EKE29878.1"/>
    </source>
</evidence>
<reference evidence="1" key="1">
    <citation type="journal article" date="2012" name="Science">
        <title>Fermentation, hydrogen, and sulfur metabolism in multiple uncultivated bacterial phyla.</title>
        <authorList>
            <person name="Wrighton K.C."/>
            <person name="Thomas B.C."/>
            <person name="Sharon I."/>
            <person name="Miller C.S."/>
            <person name="Castelle C.J."/>
            <person name="VerBerkmoes N.C."/>
            <person name="Wilkins M.J."/>
            <person name="Hettich R.L."/>
            <person name="Lipton M.S."/>
            <person name="Williams K.H."/>
            <person name="Long P.E."/>
            <person name="Banfield J.F."/>
        </authorList>
    </citation>
    <scope>NUCLEOTIDE SEQUENCE [LARGE SCALE GENOMIC DNA]</scope>
</reference>
<sequence>MALNVKSLLIASSSRESVKITSIGFLWFTEPISFLNVVISYDSPHSLTIRVQYFDHISHTTLSTLLISSGLAAVVRSMSAQKFFFNIAWTL</sequence>